<feature type="non-terminal residue" evidence="2">
    <location>
        <position position="289"/>
    </location>
</feature>
<evidence type="ECO:0000313" key="2">
    <source>
        <dbReference type="EMBL" id="KKL13803.1"/>
    </source>
</evidence>
<comment type="caution">
    <text evidence="2">The sequence shown here is derived from an EMBL/GenBank/DDBJ whole genome shotgun (WGS) entry which is preliminary data.</text>
</comment>
<keyword evidence="1" id="KW-1133">Transmembrane helix</keyword>
<proteinExistence type="predicted"/>
<gene>
    <name evidence="2" type="ORF">LCGC14_2522100</name>
</gene>
<accession>A0A0F9DPF9</accession>
<evidence type="ECO:0000256" key="1">
    <source>
        <dbReference type="SAM" id="Phobius"/>
    </source>
</evidence>
<dbReference type="AlphaFoldDB" id="A0A0F9DPF9"/>
<keyword evidence="1" id="KW-0812">Transmembrane</keyword>
<feature type="transmembrane region" description="Helical" evidence="1">
    <location>
        <begin position="182"/>
        <end position="209"/>
    </location>
</feature>
<keyword evidence="1" id="KW-0472">Membrane</keyword>
<protein>
    <submittedName>
        <fullName evidence="2">Uncharacterized protein</fullName>
    </submittedName>
</protein>
<reference evidence="2" key="1">
    <citation type="journal article" date="2015" name="Nature">
        <title>Complex archaea that bridge the gap between prokaryotes and eukaryotes.</title>
        <authorList>
            <person name="Spang A."/>
            <person name="Saw J.H."/>
            <person name="Jorgensen S.L."/>
            <person name="Zaremba-Niedzwiedzka K."/>
            <person name="Martijn J."/>
            <person name="Lind A.E."/>
            <person name="van Eijk R."/>
            <person name="Schleper C."/>
            <person name="Guy L."/>
            <person name="Ettema T.J."/>
        </authorList>
    </citation>
    <scope>NUCLEOTIDE SEQUENCE</scope>
</reference>
<sequence>MLGNFGALPFGHFGLGQTEEEVAKAKLAAMFGDLEAAEDARNEWANSLFKLIETRTASCLDIETYNRAAVEVFLAEYSTFLTLLLAGMRTENIEAPPYPTLYAEHVEFSVGEGGSISIMWRLPSCAGTTQYTYAPIEPGAKPERIVTSVAAEMAQYPDYATLRMWGAGTAVSIPEQLGVAPAVIWAGAALVATIGAVIAGVIVSFAYLWKIVLHYEVEQGIEAKKLDLQDNNRRLLALEKCMDDAKPTGGWSSVEAARDTHNNCVIGIEGLAPRSRGISSGWSIFGVAA</sequence>
<name>A0A0F9DPF9_9ZZZZ</name>
<dbReference type="EMBL" id="LAZR01040712">
    <property type="protein sequence ID" value="KKL13803.1"/>
    <property type="molecule type" value="Genomic_DNA"/>
</dbReference>
<organism evidence="2">
    <name type="scientific">marine sediment metagenome</name>
    <dbReference type="NCBI Taxonomy" id="412755"/>
    <lineage>
        <taxon>unclassified sequences</taxon>
        <taxon>metagenomes</taxon>
        <taxon>ecological metagenomes</taxon>
    </lineage>
</organism>